<dbReference type="GO" id="GO:0042162">
    <property type="term" value="F:telomeric DNA binding"/>
    <property type="evidence" value="ECO:0000318"/>
    <property type="project" value="GO_Central"/>
</dbReference>
<dbReference type="InterPro" id="IPR012340">
    <property type="entry name" value="NA-bd_OB-fold"/>
</dbReference>
<dbReference type="GO" id="GO:0003697">
    <property type="term" value="F:single-stranded DNA binding"/>
    <property type="evidence" value="ECO:0007669"/>
    <property type="project" value="InterPro"/>
</dbReference>
<proteinExistence type="predicted"/>
<keyword evidence="2" id="KW-1185">Reference proteome</keyword>
<dbReference type="Gramene" id="Bra036953.1">
    <property type="protein sequence ID" value="Bra036953.1-P"/>
    <property type="gene ID" value="Bra036953"/>
</dbReference>
<dbReference type="STRING" id="51351.M4F793"/>
<dbReference type="OMA" id="IKLNGHM"/>
<dbReference type="EnsemblPlants" id="Bra036953.1">
    <property type="protein sequence ID" value="Bra036953.1-P"/>
    <property type="gene ID" value="Bra036953"/>
</dbReference>
<name>M4F793_BRACM</name>
<accession>M4F793</accession>
<dbReference type="PANTHER" id="PTHR33905">
    <property type="entry name" value="CST COMPLEX SUBUNIT TEN1"/>
    <property type="match status" value="1"/>
</dbReference>
<reference evidence="1" key="3">
    <citation type="submission" date="2023-03" db="UniProtKB">
        <authorList>
            <consortium name="EnsemblPlants"/>
        </authorList>
    </citation>
    <scope>IDENTIFICATION</scope>
    <source>
        <strain evidence="1">cv. Chiifu-401-42</strain>
    </source>
</reference>
<dbReference type="GO" id="GO:0010521">
    <property type="term" value="F:telomerase inhibitor activity"/>
    <property type="evidence" value="ECO:0000318"/>
    <property type="project" value="GO_Central"/>
</dbReference>
<dbReference type="AlphaFoldDB" id="M4F793"/>
<dbReference type="GO" id="GO:1990879">
    <property type="term" value="C:CST complex"/>
    <property type="evidence" value="ECO:0000318"/>
    <property type="project" value="GO_Central"/>
</dbReference>
<organism evidence="1 2">
    <name type="scientific">Brassica campestris</name>
    <name type="common">Field mustard</name>
    <dbReference type="NCBI Taxonomy" id="3711"/>
    <lineage>
        <taxon>Eukaryota</taxon>
        <taxon>Viridiplantae</taxon>
        <taxon>Streptophyta</taxon>
        <taxon>Embryophyta</taxon>
        <taxon>Tracheophyta</taxon>
        <taxon>Spermatophyta</taxon>
        <taxon>Magnoliopsida</taxon>
        <taxon>eudicotyledons</taxon>
        <taxon>Gunneridae</taxon>
        <taxon>Pentapetalae</taxon>
        <taxon>rosids</taxon>
        <taxon>malvids</taxon>
        <taxon>Brassicales</taxon>
        <taxon>Brassicaceae</taxon>
        <taxon>Brassiceae</taxon>
        <taxon>Brassica</taxon>
    </lineage>
</organism>
<evidence type="ECO:0000313" key="1">
    <source>
        <dbReference type="EnsemblPlants" id="Bra036953.1-P"/>
    </source>
</evidence>
<dbReference type="Proteomes" id="UP000011750">
    <property type="component" value="Unassembled WGS sequence"/>
</dbReference>
<dbReference type="PANTHER" id="PTHR33905:SF1">
    <property type="entry name" value="CST COMPLEX SUBUNIT TEN1"/>
    <property type="match status" value="1"/>
</dbReference>
<dbReference type="Pfam" id="PF15490">
    <property type="entry name" value="Ten1_2"/>
    <property type="match status" value="1"/>
</dbReference>
<dbReference type="HOGENOM" id="CLU_2149399_0_0_1"/>
<reference evidence="2" key="2">
    <citation type="journal article" date="2018" name="Hortic Res">
        <title>Improved Brassica rapa reference genome by single-molecule sequencing and chromosome conformation capture technologies.</title>
        <authorList>
            <person name="Zhang L."/>
            <person name="Cai X."/>
            <person name="Wu J."/>
            <person name="Liu M."/>
            <person name="Grob S."/>
            <person name="Cheng F."/>
            <person name="Liang J."/>
            <person name="Cai C."/>
            <person name="Liu Z."/>
            <person name="Liu B."/>
            <person name="Wang F."/>
            <person name="Li S."/>
            <person name="Liu F."/>
            <person name="Li X."/>
            <person name="Cheng L."/>
            <person name="Yang W."/>
            <person name="Li M.H."/>
            <person name="Grossniklaus U."/>
            <person name="Zheng H."/>
            <person name="Wang X."/>
        </authorList>
    </citation>
    <scope>NUCLEOTIDE SEQUENCE [LARGE SCALE GENOMIC DNA]</scope>
    <source>
        <strain evidence="2">cv. Chiifu-401-42</strain>
    </source>
</reference>
<dbReference type="Gene3D" id="2.40.50.140">
    <property type="entry name" value="Nucleic acid-binding proteins"/>
    <property type="match status" value="1"/>
</dbReference>
<protein>
    <submittedName>
        <fullName evidence="1">Uncharacterized protein</fullName>
    </submittedName>
</protein>
<dbReference type="InterPro" id="IPR029146">
    <property type="entry name" value="Ten1_animal_plant"/>
</dbReference>
<dbReference type="GO" id="GO:0032211">
    <property type="term" value="P:negative regulation of telomere maintenance via telomerase"/>
    <property type="evidence" value="ECO:0000318"/>
    <property type="project" value="GO_Central"/>
</dbReference>
<sequence>MAVLAWLNGSDGRMVNQEWFGHDDRLKGYSVETAIGVIEDGEKSLKINTQHLRDVSFRVGSVYQFIGELHIEPNNEHFIYIERKGGLLEFIEKRIKLNGHMVIVLAEEHGKS</sequence>
<reference evidence="2" key="1">
    <citation type="journal article" date="2011" name="Nat. Genet.">
        <title>The genome of the mesopolyploid crop species Brassica rapa.</title>
        <authorList>
            <consortium name="Brassica rapa Genome Sequencing Project Consortium"/>
            <person name="Wang X."/>
            <person name="Wang H."/>
            <person name="Wang J."/>
            <person name="Sun R."/>
            <person name="Wu J."/>
            <person name="Liu S."/>
            <person name="Bai Y."/>
            <person name="Mun J.H."/>
            <person name="Bancroft I."/>
            <person name="Cheng F."/>
            <person name="Huang S."/>
            <person name="Li X."/>
            <person name="Hua W."/>
            <person name="Wang J."/>
            <person name="Wang X."/>
            <person name="Freeling M."/>
            <person name="Pires J.C."/>
            <person name="Paterson A.H."/>
            <person name="Chalhoub B."/>
            <person name="Wang B."/>
            <person name="Hayward A."/>
            <person name="Sharpe A.G."/>
            <person name="Park B.S."/>
            <person name="Weisshaar B."/>
            <person name="Liu B."/>
            <person name="Li B."/>
            <person name="Liu B."/>
            <person name="Tong C."/>
            <person name="Song C."/>
            <person name="Duran C."/>
            <person name="Peng C."/>
            <person name="Geng C."/>
            <person name="Koh C."/>
            <person name="Lin C."/>
            <person name="Edwards D."/>
            <person name="Mu D."/>
            <person name="Shen D."/>
            <person name="Soumpourou E."/>
            <person name="Li F."/>
            <person name="Fraser F."/>
            <person name="Conant G."/>
            <person name="Lassalle G."/>
            <person name="King G.J."/>
            <person name="Bonnema G."/>
            <person name="Tang H."/>
            <person name="Wang H."/>
            <person name="Belcram H."/>
            <person name="Zhou H."/>
            <person name="Hirakawa H."/>
            <person name="Abe H."/>
            <person name="Guo H."/>
            <person name="Wang H."/>
            <person name="Jin H."/>
            <person name="Parkin I.A."/>
            <person name="Batley J."/>
            <person name="Kim J.S."/>
            <person name="Just J."/>
            <person name="Li J."/>
            <person name="Xu J."/>
            <person name="Deng J."/>
            <person name="Kim J.A."/>
            <person name="Li J."/>
            <person name="Yu J."/>
            <person name="Meng J."/>
            <person name="Wang J."/>
            <person name="Min J."/>
            <person name="Poulain J."/>
            <person name="Wang J."/>
            <person name="Hatakeyama K."/>
            <person name="Wu K."/>
            <person name="Wang L."/>
            <person name="Fang L."/>
            <person name="Trick M."/>
            <person name="Links M.G."/>
            <person name="Zhao M."/>
            <person name="Jin M."/>
            <person name="Ramchiary N."/>
            <person name="Drou N."/>
            <person name="Berkman P.J."/>
            <person name="Cai Q."/>
            <person name="Huang Q."/>
            <person name="Li R."/>
            <person name="Tabata S."/>
            <person name="Cheng S."/>
            <person name="Zhang S."/>
            <person name="Zhang S."/>
            <person name="Huang S."/>
            <person name="Sato S."/>
            <person name="Sun S."/>
            <person name="Kwon S.J."/>
            <person name="Choi S.R."/>
            <person name="Lee T.H."/>
            <person name="Fan W."/>
            <person name="Zhao X."/>
            <person name="Tan X."/>
            <person name="Xu X."/>
            <person name="Wang Y."/>
            <person name="Qiu Y."/>
            <person name="Yin Y."/>
            <person name="Li Y."/>
            <person name="Du Y."/>
            <person name="Liao Y."/>
            <person name="Lim Y."/>
            <person name="Narusaka Y."/>
            <person name="Wang Y."/>
            <person name="Wang Z."/>
            <person name="Li Z."/>
            <person name="Wang Z."/>
            <person name="Xiong Z."/>
            <person name="Zhang Z."/>
        </authorList>
    </citation>
    <scope>NUCLEOTIDE SEQUENCE [LARGE SCALE GENOMIC DNA]</scope>
    <source>
        <strain evidence="2">cv. Chiifu-401-42</strain>
    </source>
</reference>
<dbReference type="InParanoid" id="M4F793"/>
<evidence type="ECO:0000313" key="2">
    <source>
        <dbReference type="Proteomes" id="UP000011750"/>
    </source>
</evidence>